<dbReference type="SUPFAM" id="SSF51735">
    <property type="entry name" value="NAD(P)-binding Rossmann-fold domains"/>
    <property type="match status" value="1"/>
</dbReference>
<keyword evidence="9" id="KW-0325">Glycoprotein</keyword>
<feature type="transmembrane region" description="Helical" evidence="12">
    <location>
        <begin position="106"/>
        <end position="127"/>
    </location>
</feature>
<sequence>MSNATGSRLTIPQNDTVGNNEDDSVVSNDFSTTLGALILSLVFLLGVPGNLFIVWSILARIKRCSVTTLLILNLACADGLLMVLTIFFIIYLAMQTWVFGDAMCKGLFYLCNANMYASIFLITLMSVHRMVAVVMPRSLSTLVSKKVVRRVIWCTWVLVMLIAIPSLVFRDVREYHDEKNRTRHVCEPNHTKPTHERFQYAFETVSGFILPYTVIITCYVLILRRLRQTKFRRTMRSEKLILAIVVMFGIFWLPYHVINMLQVAAQWFDPDSPIREKLDTITRSSRAVTSALAFISSCANPVLYTFAGKSYIKKNGLAFMAQLFEGTSLDQTGPKKSKETVGLRGGSGFIGRELTRLLKNKGHEVTVISRQPGPGKITWGELESHGLPPCEGAVNLAGENLMNPLRWWNESYKKDLYSSRIDSTKSLAQAIAASPNPPHSWVVVSGVACYKPSLTAEYTEESEWTPFDILSKLVKEWEGSALLPDNVTNTTKQVVIRAGAVLGRDGGAMKQMLLPFWLGLGGTLGSGRQPFPWIHVSDLAGLIAHALEPPADPPSPSQQVLNGVAPALNTNLEFTKELGRVLRRPTVFPVPAFVMNTLMGSERAVVFMEGQKVIPKRTQEAGFQYKFPDLTSALKEIVGS</sequence>
<keyword evidence="15" id="KW-1185">Reference proteome</keyword>
<dbReference type="Pfam" id="PF08338">
    <property type="entry name" value="DUF1731"/>
    <property type="match status" value="1"/>
</dbReference>
<feature type="transmembrane region" description="Helical" evidence="12">
    <location>
        <begin position="34"/>
        <end position="58"/>
    </location>
</feature>
<evidence type="ECO:0000256" key="6">
    <source>
        <dbReference type="ARBA" id="ARBA00023136"/>
    </source>
</evidence>
<name>A0AAD6FJB2_9TELE</name>
<dbReference type="InterPro" id="IPR017452">
    <property type="entry name" value="GPCR_Rhodpsn_7TM"/>
</dbReference>
<dbReference type="GO" id="GO:0005886">
    <property type="term" value="C:plasma membrane"/>
    <property type="evidence" value="ECO:0007669"/>
    <property type="project" value="UniProtKB-SubCell"/>
</dbReference>
<dbReference type="InterPro" id="IPR036291">
    <property type="entry name" value="NAD(P)-bd_dom_sf"/>
</dbReference>
<dbReference type="Proteomes" id="UP001219934">
    <property type="component" value="Unassembled WGS sequence"/>
</dbReference>
<feature type="transmembrane region" description="Helical" evidence="12">
    <location>
        <begin position="242"/>
        <end position="268"/>
    </location>
</feature>
<evidence type="ECO:0000313" key="14">
    <source>
        <dbReference type="EMBL" id="KAJ4937043.1"/>
    </source>
</evidence>
<organism evidence="14 15">
    <name type="scientific">Pogonophryne albipinna</name>
    <dbReference type="NCBI Taxonomy" id="1090488"/>
    <lineage>
        <taxon>Eukaryota</taxon>
        <taxon>Metazoa</taxon>
        <taxon>Chordata</taxon>
        <taxon>Craniata</taxon>
        <taxon>Vertebrata</taxon>
        <taxon>Euteleostomi</taxon>
        <taxon>Actinopterygii</taxon>
        <taxon>Neopterygii</taxon>
        <taxon>Teleostei</taxon>
        <taxon>Neoteleostei</taxon>
        <taxon>Acanthomorphata</taxon>
        <taxon>Eupercaria</taxon>
        <taxon>Perciformes</taxon>
        <taxon>Notothenioidei</taxon>
        <taxon>Pogonophryne</taxon>
    </lineage>
</organism>
<dbReference type="Gene3D" id="1.20.1070.10">
    <property type="entry name" value="Rhodopsin 7-helix transmembrane proteins"/>
    <property type="match status" value="1"/>
</dbReference>
<dbReference type="Gene3D" id="3.40.50.720">
    <property type="entry name" value="NAD(P)-binding Rossmann-like Domain"/>
    <property type="match status" value="1"/>
</dbReference>
<evidence type="ECO:0000256" key="3">
    <source>
        <dbReference type="ARBA" id="ARBA00022692"/>
    </source>
</evidence>
<evidence type="ECO:0000256" key="11">
    <source>
        <dbReference type="SAM" id="MobiDB-lite"/>
    </source>
</evidence>
<accession>A0AAD6FJB2</accession>
<dbReference type="SUPFAM" id="SSF81321">
    <property type="entry name" value="Family A G protein-coupled receptor-like"/>
    <property type="match status" value="1"/>
</dbReference>
<dbReference type="GO" id="GO:0004974">
    <property type="term" value="F:leukotriene receptor activity"/>
    <property type="evidence" value="ECO:0007669"/>
    <property type="project" value="UniProtKB-ARBA"/>
</dbReference>
<comment type="subcellular location">
    <subcellularLocation>
        <location evidence="1">Cell membrane</location>
        <topology evidence="1">Multi-pass membrane protein</topology>
    </subcellularLocation>
</comment>
<keyword evidence="5" id="KW-0297">G-protein coupled receptor</keyword>
<dbReference type="EMBL" id="JAPTMU010000010">
    <property type="protein sequence ID" value="KAJ4937043.1"/>
    <property type="molecule type" value="Genomic_DNA"/>
</dbReference>
<feature type="domain" description="G-protein coupled receptors family 1 profile" evidence="13">
    <location>
        <begin position="49"/>
        <end position="304"/>
    </location>
</feature>
<evidence type="ECO:0000256" key="12">
    <source>
        <dbReference type="SAM" id="Phobius"/>
    </source>
</evidence>
<keyword evidence="3 12" id="KW-0812">Transmembrane</keyword>
<dbReference type="PRINTS" id="PR00237">
    <property type="entry name" value="GPCRRHODOPSN"/>
</dbReference>
<gene>
    <name evidence="14" type="ORF">JOQ06_001627</name>
</gene>
<comment type="caution">
    <text evidence="14">The sequence shown here is derived from an EMBL/GenBank/DDBJ whole genome shotgun (WGS) entry which is preliminary data.</text>
</comment>
<dbReference type="AlphaFoldDB" id="A0AAD6FJB2"/>
<dbReference type="Pfam" id="PF00001">
    <property type="entry name" value="7tm_1"/>
    <property type="match status" value="1"/>
</dbReference>
<keyword evidence="8" id="KW-0675">Receptor</keyword>
<evidence type="ECO:0000259" key="13">
    <source>
        <dbReference type="PROSITE" id="PS50262"/>
    </source>
</evidence>
<keyword evidence="4 12" id="KW-1133">Transmembrane helix</keyword>
<dbReference type="InterPro" id="IPR001509">
    <property type="entry name" value="Epimerase_deHydtase"/>
</dbReference>
<evidence type="ECO:0000313" key="15">
    <source>
        <dbReference type="Proteomes" id="UP001219934"/>
    </source>
</evidence>
<keyword evidence="7" id="KW-1015">Disulfide bond</keyword>
<dbReference type="InterPro" id="IPR013549">
    <property type="entry name" value="DUF1731"/>
</dbReference>
<evidence type="ECO:0000256" key="8">
    <source>
        <dbReference type="ARBA" id="ARBA00023170"/>
    </source>
</evidence>
<dbReference type="PROSITE" id="PS50262">
    <property type="entry name" value="G_PROTEIN_RECEP_F1_2"/>
    <property type="match status" value="1"/>
</dbReference>
<dbReference type="PRINTS" id="PR00241">
    <property type="entry name" value="ANGIOTENSINR"/>
</dbReference>
<evidence type="ECO:0000256" key="4">
    <source>
        <dbReference type="ARBA" id="ARBA00022989"/>
    </source>
</evidence>
<reference evidence="14" key="1">
    <citation type="submission" date="2022-11" db="EMBL/GenBank/DDBJ databases">
        <title>Chromosome-level genome of Pogonophryne albipinna.</title>
        <authorList>
            <person name="Jo E."/>
        </authorList>
    </citation>
    <scope>NUCLEOTIDE SEQUENCE</scope>
    <source>
        <strain evidence="14">SGF0006</strain>
        <tissue evidence="14">Muscle</tissue>
    </source>
</reference>
<dbReference type="FunFam" id="1.20.1070.10:FF:000109">
    <property type="entry name" value="Leukotriene B4 receptor"/>
    <property type="match status" value="1"/>
</dbReference>
<keyword evidence="2" id="KW-1003">Cell membrane</keyword>
<proteinExistence type="predicted"/>
<dbReference type="InterPro" id="IPR000248">
    <property type="entry name" value="ATII_rcpt"/>
</dbReference>
<feature type="transmembrane region" description="Helical" evidence="12">
    <location>
        <begin position="70"/>
        <end position="94"/>
    </location>
</feature>
<evidence type="ECO:0000256" key="1">
    <source>
        <dbReference type="ARBA" id="ARBA00004651"/>
    </source>
</evidence>
<feature type="region of interest" description="Disordered" evidence="11">
    <location>
        <begin position="1"/>
        <end position="22"/>
    </location>
</feature>
<keyword evidence="10" id="KW-0807">Transducer</keyword>
<evidence type="ECO:0000256" key="7">
    <source>
        <dbReference type="ARBA" id="ARBA00023157"/>
    </source>
</evidence>
<feature type="transmembrane region" description="Helical" evidence="12">
    <location>
        <begin position="147"/>
        <end position="169"/>
    </location>
</feature>
<feature type="transmembrane region" description="Helical" evidence="12">
    <location>
        <begin position="200"/>
        <end position="222"/>
    </location>
</feature>
<evidence type="ECO:0000256" key="9">
    <source>
        <dbReference type="ARBA" id="ARBA00023180"/>
    </source>
</evidence>
<keyword evidence="6 12" id="KW-0472">Membrane</keyword>
<evidence type="ECO:0000256" key="10">
    <source>
        <dbReference type="ARBA" id="ARBA00023224"/>
    </source>
</evidence>
<dbReference type="Pfam" id="PF01370">
    <property type="entry name" value="Epimerase"/>
    <property type="match status" value="1"/>
</dbReference>
<dbReference type="NCBIfam" id="TIGR01777">
    <property type="entry name" value="yfcH"/>
    <property type="match status" value="1"/>
</dbReference>
<dbReference type="InterPro" id="IPR000276">
    <property type="entry name" value="GPCR_Rhodpsn"/>
</dbReference>
<evidence type="ECO:0000256" key="2">
    <source>
        <dbReference type="ARBA" id="ARBA00022475"/>
    </source>
</evidence>
<dbReference type="PANTHER" id="PTHR11092:SF0">
    <property type="entry name" value="EPIMERASE FAMILY PROTEIN SDR39U1"/>
    <property type="match status" value="1"/>
</dbReference>
<evidence type="ECO:0000256" key="5">
    <source>
        <dbReference type="ARBA" id="ARBA00023040"/>
    </source>
</evidence>
<dbReference type="InterPro" id="IPR010099">
    <property type="entry name" value="SDR39U1"/>
</dbReference>
<protein>
    <recommendedName>
        <fullName evidence="13">G-protein coupled receptors family 1 profile domain-containing protein</fullName>
    </recommendedName>
</protein>
<dbReference type="PANTHER" id="PTHR11092">
    <property type="entry name" value="SUGAR NUCLEOTIDE EPIMERASE RELATED"/>
    <property type="match status" value="1"/>
</dbReference>